<evidence type="ECO:0000313" key="4">
    <source>
        <dbReference type="Proteomes" id="UP000514411"/>
    </source>
</evidence>
<protein>
    <submittedName>
        <fullName evidence="2">Helix-turn-helix transcriptional regulator</fullName>
    </submittedName>
</protein>
<feature type="domain" description="HTH cro/C1-type" evidence="1">
    <location>
        <begin position="16"/>
        <end position="74"/>
    </location>
</feature>
<sequence>MKPATPAPREIVAARLRQARERRGLSQREVGMRMGLDKDTASARISRYESGAMSISLEALFEMAEALEVPPAFLLAGTPGMADAILALGEQSHTQQDQLAKVLVALSKLEPKVRAARVQKLLMPNADE</sequence>
<dbReference type="SUPFAM" id="SSF47413">
    <property type="entry name" value="lambda repressor-like DNA-binding domains"/>
    <property type="match status" value="1"/>
</dbReference>
<dbReference type="PROSITE" id="PS50943">
    <property type="entry name" value="HTH_CROC1"/>
    <property type="match status" value="1"/>
</dbReference>
<dbReference type="EMBL" id="LR861807">
    <property type="protein sequence ID" value="CAD1790552.1"/>
    <property type="molecule type" value="Genomic_DNA"/>
</dbReference>
<evidence type="ECO:0000313" key="3">
    <source>
        <dbReference type="EMBL" id="CAD1790552.1"/>
    </source>
</evidence>
<dbReference type="PANTHER" id="PTHR43236:SF1">
    <property type="entry name" value="BLL7220 PROTEIN"/>
    <property type="match status" value="1"/>
</dbReference>
<organism evidence="2">
    <name type="scientific">Xanthomonas campestris pv. juglandis</name>
    <name type="common">Xanthomonas arboricola pv. juglandis</name>
    <dbReference type="NCBI Taxonomy" id="195709"/>
    <lineage>
        <taxon>Bacteria</taxon>
        <taxon>Pseudomonadati</taxon>
        <taxon>Pseudomonadota</taxon>
        <taxon>Gammaproteobacteria</taxon>
        <taxon>Lysobacterales</taxon>
        <taxon>Lysobacteraceae</taxon>
        <taxon>Xanthomonas</taxon>
    </lineage>
</organism>
<dbReference type="InterPro" id="IPR001387">
    <property type="entry name" value="Cro/C1-type_HTH"/>
</dbReference>
<dbReference type="SMART" id="SM00530">
    <property type="entry name" value="HTH_XRE"/>
    <property type="match status" value="1"/>
</dbReference>
<dbReference type="CDD" id="cd00093">
    <property type="entry name" value="HTH_XRE"/>
    <property type="match status" value="1"/>
</dbReference>
<dbReference type="PANTHER" id="PTHR43236">
    <property type="entry name" value="ANTITOXIN HIGA1"/>
    <property type="match status" value="1"/>
</dbReference>
<dbReference type="Pfam" id="PF01381">
    <property type="entry name" value="HTH_3"/>
    <property type="match status" value="1"/>
</dbReference>
<dbReference type="GO" id="GO:0003677">
    <property type="term" value="F:DNA binding"/>
    <property type="evidence" value="ECO:0007669"/>
    <property type="project" value="InterPro"/>
</dbReference>
<dbReference type="RefSeq" id="WP_046342073.1">
    <property type="nucleotide sequence ID" value="NZ_LSGZ01000036.1"/>
</dbReference>
<evidence type="ECO:0000313" key="2">
    <source>
        <dbReference type="EMBL" id="CAD0323113.1"/>
    </source>
</evidence>
<proteinExistence type="predicted"/>
<gene>
    <name evidence="3" type="ORF">XSP_001625</name>
    <name evidence="2" type="ORF">XSP_001639</name>
</gene>
<dbReference type="OrthoDB" id="6006530at2"/>
<name>A0A7U7DAZ3_XANCJ</name>
<reference evidence="2 4" key="1">
    <citation type="submission" date="2020-07" db="EMBL/GenBank/DDBJ databases">
        <authorList>
            <person name="Teixeira M."/>
        </authorList>
    </citation>
    <scope>NUCLEOTIDE SEQUENCE</scope>
    <source>
        <strain evidence="3">3</strain>
        <strain evidence="2">Xanthomonas arboricola pv. juglandis CPBF 427</strain>
    </source>
</reference>
<dbReference type="InterPro" id="IPR052345">
    <property type="entry name" value="Rad_response_metalloprotease"/>
</dbReference>
<evidence type="ECO:0000259" key="1">
    <source>
        <dbReference type="PROSITE" id="PS50943"/>
    </source>
</evidence>
<dbReference type="InterPro" id="IPR010982">
    <property type="entry name" value="Lambda_DNA-bd_dom_sf"/>
</dbReference>
<dbReference type="AlphaFoldDB" id="A0A7U7DAZ3"/>
<dbReference type="Proteomes" id="UP000514411">
    <property type="component" value="Chromosome"/>
</dbReference>
<dbReference type="Gene3D" id="1.10.260.40">
    <property type="entry name" value="lambda repressor-like DNA-binding domains"/>
    <property type="match status" value="1"/>
</dbReference>
<dbReference type="EMBL" id="LR824643">
    <property type="protein sequence ID" value="CAD0323113.1"/>
    <property type="molecule type" value="Genomic_DNA"/>
</dbReference>
<accession>A0A7U7DAZ3</accession>